<dbReference type="SUPFAM" id="SSF52540">
    <property type="entry name" value="P-loop containing nucleoside triphosphate hydrolases"/>
    <property type="match status" value="2"/>
</dbReference>
<comment type="caution">
    <text evidence="4">The sequence shown here is derived from an EMBL/GenBank/DDBJ whole genome shotgun (WGS) entry which is preliminary data.</text>
</comment>
<evidence type="ECO:0000256" key="2">
    <source>
        <dbReference type="ARBA" id="ARBA00022840"/>
    </source>
</evidence>
<protein>
    <submittedName>
        <fullName evidence="4">ABC-F family ATP-binding cassette domain-containing protein</fullName>
    </submittedName>
</protein>
<name>A0A7X8TKZ1_9MICC</name>
<evidence type="ECO:0000256" key="1">
    <source>
        <dbReference type="ARBA" id="ARBA00022741"/>
    </source>
</evidence>
<feature type="domain" description="ABC transporter" evidence="3">
    <location>
        <begin position="13"/>
        <end position="270"/>
    </location>
</feature>
<dbReference type="AlphaFoldDB" id="A0A7X8TKZ1"/>
<dbReference type="InterPro" id="IPR003439">
    <property type="entry name" value="ABC_transporter-like_ATP-bd"/>
</dbReference>
<dbReference type="GO" id="GO:0016887">
    <property type="term" value="F:ATP hydrolysis activity"/>
    <property type="evidence" value="ECO:0007669"/>
    <property type="project" value="InterPro"/>
</dbReference>
<dbReference type="EMBL" id="JABAHY010000011">
    <property type="protein sequence ID" value="NLS10519.1"/>
    <property type="molecule type" value="Genomic_DNA"/>
</dbReference>
<evidence type="ECO:0000313" key="4">
    <source>
        <dbReference type="EMBL" id="NLS10519.1"/>
    </source>
</evidence>
<dbReference type="InterPro" id="IPR051309">
    <property type="entry name" value="ABCF_ATPase"/>
</dbReference>
<gene>
    <name evidence="4" type="ORF">HGQ17_11060</name>
</gene>
<dbReference type="FunFam" id="3.40.50.300:FF:000011">
    <property type="entry name" value="Putative ABC transporter ATP-binding component"/>
    <property type="match status" value="1"/>
</dbReference>
<dbReference type="Pfam" id="PF00005">
    <property type="entry name" value="ABC_tran"/>
    <property type="match status" value="2"/>
</dbReference>
<accession>A0A7X8TKZ1</accession>
<keyword evidence="1" id="KW-0547">Nucleotide-binding</keyword>
<dbReference type="Proteomes" id="UP000523139">
    <property type="component" value="Unassembled WGS sequence"/>
</dbReference>
<organism evidence="4 5">
    <name type="scientific">Nesterenkonia sedimenti</name>
    <dbReference type="NCBI Taxonomy" id="1463632"/>
    <lineage>
        <taxon>Bacteria</taxon>
        <taxon>Bacillati</taxon>
        <taxon>Actinomycetota</taxon>
        <taxon>Actinomycetes</taxon>
        <taxon>Micrococcales</taxon>
        <taxon>Micrococcaceae</taxon>
        <taxon>Nesterenkonia</taxon>
    </lineage>
</organism>
<dbReference type="PANTHER" id="PTHR42855:SF1">
    <property type="entry name" value="ABC TRANSPORTER DOMAIN-CONTAINING PROTEIN"/>
    <property type="match status" value="1"/>
</dbReference>
<dbReference type="Gene3D" id="3.40.50.300">
    <property type="entry name" value="P-loop containing nucleotide triphosphate hydrolases"/>
    <property type="match status" value="2"/>
</dbReference>
<evidence type="ECO:0000313" key="5">
    <source>
        <dbReference type="Proteomes" id="UP000523139"/>
    </source>
</evidence>
<dbReference type="InterPro" id="IPR027417">
    <property type="entry name" value="P-loop_NTPase"/>
</dbReference>
<dbReference type="RefSeq" id="WP_168888005.1">
    <property type="nucleotide sequence ID" value="NZ_JABAHY010000011.1"/>
</dbReference>
<dbReference type="PROSITE" id="PS50893">
    <property type="entry name" value="ABC_TRANSPORTER_2"/>
    <property type="match status" value="1"/>
</dbReference>
<dbReference type="GO" id="GO:0005524">
    <property type="term" value="F:ATP binding"/>
    <property type="evidence" value="ECO:0007669"/>
    <property type="project" value="UniProtKB-KW"/>
</dbReference>
<proteinExistence type="predicted"/>
<dbReference type="PANTHER" id="PTHR42855">
    <property type="entry name" value="ABC TRANSPORTER ATP-BINDING SUBUNIT"/>
    <property type="match status" value="1"/>
</dbReference>
<keyword evidence="2 4" id="KW-0067">ATP-binding</keyword>
<reference evidence="4 5" key="1">
    <citation type="submission" date="2020-04" db="EMBL/GenBank/DDBJ databases">
        <title>Nesterenkonia sp. nov., isolated from marine sediment.</title>
        <authorList>
            <person name="Zhang G."/>
        </authorList>
    </citation>
    <scope>NUCLEOTIDE SEQUENCE [LARGE SCALE GENOMIC DNA]</scope>
    <source>
        <strain evidence="4 5">MY13</strain>
    </source>
</reference>
<dbReference type="InterPro" id="IPR003593">
    <property type="entry name" value="AAA+_ATPase"/>
</dbReference>
<keyword evidence="5" id="KW-1185">Reference proteome</keyword>
<sequence>MSSTVSSRPASHLRVSGLSHTFGGFRVLTDISFTVSHGELVGLIGENGSGKSTLLRILAGLITPDGGQIQLTVPGVDSPRVGLLHQEPPFSSAQTVGEAMESAIAPSRRAAAAVDETADRLARNPEDPALSTEYASALERAEQLGAWTVDARVSQMLTGIGLGHLPRDRPTGVLSGGQRARLSLVWVLLSAPDLLLLDEPTNHLDDDATAYLRGVLASWNGPALIASHDRAFLDEAVTTLVDLDPSPVPHEVSVDLIQDGAGTGIGVTRFSGTYTEYLNARLDARQRWERQYRDEQAELKRLRASVRENQTVGHEDWKPRSEIRMAQKFYADRNAKVVSRRVNDARTRLAELEKQQVRRPPQPLIFRGLPAGAEYPKSVSDGHSILTASEATVQDRLPVTSLSLAPREKLLITGPNGCGKSTLLAVLSGDLAPTSGTVTWQKSARVRTLRQEVHLPDPHDRGGDRTVEQTYVDLVGAQRAEAVPLSTFGLVHPRDFERPLRLLSTGQQRRLELAVLLADPPEVLLLDEPTNHFPLELATRLEAAVPDYPGAVVVASHDRWLRRTWQGQTLALGGD</sequence>
<dbReference type="SMART" id="SM00382">
    <property type="entry name" value="AAA"/>
    <property type="match status" value="2"/>
</dbReference>
<evidence type="ECO:0000259" key="3">
    <source>
        <dbReference type="PROSITE" id="PS50893"/>
    </source>
</evidence>